<dbReference type="Ensembl" id="ENSMMMT00000028722.1">
    <property type="protein sequence ID" value="ENSMMMP00000025379.1"/>
    <property type="gene ID" value="ENSMMMG00000022228.1"/>
</dbReference>
<dbReference type="Proteomes" id="UP000694407">
    <property type="component" value="Unplaced"/>
</dbReference>
<dbReference type="AlphaFoldDB" id="A0A8C6AAG6"/>
<organism evidence="1 2">
    <name type="scientific">Marmota marmota marmota</name>
    <name type="common">Alpine marmot</name>
    <dbReference type="NCBI Taxonomy" id="9994"/>
    <lineage>
        <taxon>Eukaryota</taxon>
        <taxon>Metazoa</taxon>
        <taxon>Chordata</taxon>
        <taxon>Craniata</taxon>
        <taxon>Vertebrata</taxon>
        <taxon>Euteleostomi</taxon>
        <taxon>Mammalia</taxon>
        <taxon>Eutheria</taxon>
        <taxon>Euarchontoglires</taxon>
        <taxon>Glires</taxon>
        <taxon>Rodentia</taxon>
        <taxon>Sciuromorpha</taxon>
        <taxon>Sciuridae</taxon>
        <taxon>Xerinae</taxon>
        <taxon>Marmotini</taxon>
        <taxon>Marmota</taxon>
    </lineage>
</organism>
<keyword evidence="2" id="KW-1185">Reference proteome</keyword>
<protein>
    <submittedName>
        <fullName evidence="1">Uncharacterized protein</fullName>
    </submittedName>
</protein>
<reference evidence="1" key="2">
    <citation type="submission" date="2025-09" db="UniProtKB">
        <authorList>
            <consortium name="Ensembl"/>
        </authorList>
    </citation>
    <scope>IDENTIFICATION</scope>
</reference>
<accession>A0A8C6AAG6</accession>
<name>A0A8C6AAG6_MARMA</name>
<evidence type="ECO:0000313" key="2">
    <source>
        <dbReference type="Proteomes" id="UP000694407"/>
    </source>
</evidence>
<evidence type="ECO:0000313" key="1">
    <source>
        <dbReference type="Ensembl" id="ENSMMMP00000025379.1"/>
    </source>
</evidence>
<dbReference type="GeneTree" id="ENSGT01030000236374"/>
<sequence>MIIEVVPDEIANKPGTPTCIPLIMKLIFEKSINSKAVTERQLNYHHQSLQVMFFHSLPLELHQRPEQYLKVVLLHQI</sequence>
<proteinExistence type="predicted"/>
<reference evidence="1" key="1">
    <citation type="submission" date="2025-08" db="UniProtKB">
        <authorList>
            <consortium name="Ensembl"/>
        </authorList>
    </citation>
    <scope>IDENTIFICATION</scope>
</reference>